<dbReference type="EMBL" id="JAAWVO010057697">
    <property type="protein sequence ID" value="MBN3321945.1"/>
    <property type="molecule type" value="Genomic_DNA"/>
</dbReference>
<comment type="caution">
    <text evidence="7">The sequence shown here is derived from an EMBL/GenBank/DDBJ whole genome shotgun (WGS) entry which is preliminary data.</text>
</comment>
<feature type="domain" description="Peptidase S1" evidence="6">
    <location>
        <begin position="33"/>
        <end position="265"/>
    </location>
</feature>
<dbReference type="Gene3D" id="2.40.10.10">
    <property type="entry name" value="Trypsin-like serine proteases"/>
    <property type="match status" value="2"/>
</dbReference>
<dbReference type="InterPro" id="IPR043504">
    <property type="entry name" value="Peptidase_S1_PA_chymotrypsin"/>
</dbReference>
<feature type="non-terminal residue" evidence="7">
    <location>
        <position position="524"/>
    </location>
</feature>
<dbReference type="PROSITE" id="PS00135">
    <property type="entry name" value="TRYPSIN_SER"/>
    <property type="match status" value="1"/>
</dbReference>
<dbReference type="GO" id="GO:0006508">
    <property type="term" value="P:proteolysis"/>
    <property type="evidence" value="ECO:0007669"/>
    <property type="project" value="UniProtKB-KW"/>
</dbReference>
<dbReference type="PROSITE" id="PS00134">
    <property type="entry name" value="TRYPSIN_HIS"/>
    <property type="match status" value="1"/>
</dbReference>
<dbReference type="GO" id="GO:0004252">
    <property type="term" value="F:serine-type endopeptidase activity"/>
    <property type="evidence" value="ECO:0007669"/>
    <property type="project" value="InterPro"/>
</dbReference>
<dbReference type="InterPro" id="IPR001314">
    <property type="entry name" value="Peptidase_S1A"/>
</dbReference>
<protein>
    <submittedName>
        <fullName evidence="7">TMPS9 protease</fullName>
    </submittedName>
</protein>
<dbReference type="PRINTS" id="PR00722">
    <property type="entry name" value="CHYMOTRYPSIN"/>
</dbReference>
<dbReference type="CDD" id="cd00190">
    <property type="entry name" value="Tryp_SPc"/>
    <property type="match status" value="2"/>
</dbReference>
<evidence type="ECO:0000256" key="1">
    <source>
        <dbReference type="ARBA" id="ARBA00022670"/>
    </source>
</evidence>
<dbReference type="InterPro" id="IPR018114">
    <property type="entry name" value="TRYPSIN_HIS"/>
</dbReference>
<dbReference type="SMART" id="SM00020">
    <property type="entry name" value="Tryp_SPc"/>
    <property type="match status" value="2"/>
</dbReference>
<evidence type="ECO:0000259" key="6">
    <source>
        <dbReference type="PROSITE" id="PS50240"/>
    </source>
</evidence>
<keyword evidence="4" id="KW-1015">Disulfide bond</keyword>
<name>A0A8J7P282_ATRSP</name>
<dbReference type="InterPro" id="IPR001254">
    <property type="entry name" value="Trypsin_dom"/>
</dbReference>
<accession>A0A8J7P282</accession>
<dbReference type="InterPro" id="IPR009003">
    <property type="entry name" value="Peptidase_S1_PA"/>
</dbReference>
<keyword evidence="8" id="KW-1185">Reference proteome</keyword>
<dbReference type="SUPFAM" id="SSF50494">
    <property type="entry name" value="Trypsin-like serine proteases"/>
    <property type="match status" value="2"/>
</dbReference>
<keyword evidence="1 5" id="KW-0645">Protease</keyword>
<reference evidence="7" key="1">
    <citation type="journal article" date="2021" name="Cell">
        <title>Tracing the genetic footprints of vertebrate landing in non-teleost ray-finned fishes.</title>
        <authorList>
            <person name="Bi X."/>
            <person name="Wang K."/>
            <person name="Yang L."/>
            <person name="Pan H."/>
            <person name="Jiang H."/>
            <person name="Wei Q."/>
            <person name="Fang M."/>
            <person name="Yu H."/>
            <person name="Zhu C."/>
            <person name="Cai Y."/>
            <person name="He Y."/>
            <person name="Gan X."/>
            <person name="Zeng H."/>
            <person name="Yu D."/>
            <person name="Zhu Y."/>
            <person name="Jiang H."/>
            <person name="Qiu Q."/>
            <person name="Yang H."/>
            <person name="Zhang Y.E."/>
            <person name="Wang W."/>
            <person name="Zhu M."/>
            <person name="He S."/>
            <person name="Zhang G."/>
        </authorList>
    </citation>
    <scope>NUCLEOTIDE SEQUENCE</scope>
    <source>
        <strain evidence="7">Allg_001</strain>
    </source>
</reference>
<sequence>AACLIKRCPCPRVFADIAGRRSFMPSQGPQDRIVGGMEAWAHSWPWQACLKVITTPACGGAIIGPLWVLTAAHCFNIYSNPVLWKVLAGKHDLDNLEETCQQTVGISRILRHKDYDPKTHKNDIALLKLEKPLDFNNCVRPVLLPTIELQPSKLCTVTGWGTTSENGPRALRLQEVNITILDQNTCNSQFYSSSISVGMVCAGRAEGGKDACQGDSGGPLSCEAEGRRFAVAGLVSWGVGCARREKPGVYTDVFYFLDWISVRIQDFCGTSSTKPCGMSSGFAEVVGSDEGRPTVENVTAACPNSWPWQVSLQSNGWHYCSGTLIHPRWVLAARHCNCRSKSDDVVLGAHDLTYMPTQIIQVDEVYSLADNGSFPPTDDLTLVRLQTPARLGDTVAPACLPDERVDLDDGWSCVTTGWGSSSATSNIKPDVLRQARIQLVNETSCRKSWGEDLILKTHICAGAAGSRSCMGISGGALVCSRDGVSSLCGVLTWGSKTCTARKPAVFTRVSAYRSWIKDVTQGEV</sequence>
<dbReference type="InterPro" id="IPR033116">
    <property type="entry name" value="TRYPSIN_SER"/>
</dbReference>
<evidence type="ECO:0000256" key="2">
    <source>
        <dbReference type="ARBA" id="ARBA00022801"/>
    </source>
</evidence>
<keyword evidence="2 5" id="KW-0378">Hydrolase</keyword>
<evidence type="ECO:0000313" key="7">
    <source>
        <dbReference type="EMBL" id="MBN3321945.1"/>
    </source>
</evidence>
<gene>
    <name evidence="7" type="primary">Tmprss9_11</name>
    <name evidence="7" type="ORF">GTO95_0014639</name>
</gene>
<dbReference type="FunFam" id="2.40.10.10:FF:000118">
    <property type="entry name" value="Chymotrypsinogen A"/>
    <property type="match status" value="1"/>
</dbReference>
<dbReference type="Proteomes" id="UP000736164">
    <property type="component" value="Unassembled WGS sequence"/>
</dbReference>
<feature type="non-terminal residue" evidence="7">
    <location>
        <position position="1"/>
    </location>
</feature>
<organism evidence="7 8">
    <name type="scientific">Atractosteus spatula</name>
    <name type="common">Alligator gar</name>
    <name type="synonym">Lepisosteus spatula</name>
    <dbReference type="NCBI Taxonomy" id="7917"/>
    <lineage>
        <taxon>Eukaryota</taxon>
        <taxon>Metazoa</taxon>
        <taxon>Chordata</taxon>
        <taxon>Craniata</taxon>
        <taxon>Vertebrata</taxon>
        <taxon>Euteleostomi</taxon>
        <taxon>Actinopterygii</taxon>
        <taxon>Neopterygii</taxon>
        <taxon>Holostei</taxon>
        <taxon>Semionotiformes</taxon>
        <taxon>Lepisosteidae</taxon>
        <taxon>Atractosteus</taxon>
    </lineage>
</organism>
<dbReference type="PROSITE" id="PS50240">
    <property type="entry name" value="TRYPSIN_DOM"/>
    <property type="match status" value="2"/>
</dbReference>
<dbReference type="AlphaFoldDB" id="A0A8J7P282"/>
<dbReference type="Pfam" id="PF00089">
    <property type="entry name" value="Trypsin"/>
    <property type="match status" value="2"/>
</dbReference>
<keyword evidence="3 5" id="KW-0720">Serine protease</keyword>
<dbReference type="FunFam" id="2.40.10.10:FF:000003">
    <property type="entry name" value="Transmembrane serine protease 3"/>
    <property type="match status" value="1"/>
</dbReference>
<proteinExistence type="predicted"/>
<evidence type="ECO:0000256" key="3">
    <source>
        <dbReference type="ARBA" id="ARBA00022825"/>
    </source>
</evidence>
<dbReference type="PANTHER" id="PTHR24252:SF18">
    <property type="entry name" value="OVOCHYMASE 1"/>
    <property type="match status" value="1"/>
</dbReference>
<evidence type="ECO:0000256" key="5">
    <source>
        <dbReference type="RuleBase" id="RU363034"/>
    </source>
</evidence>
<evidence type="ECO:0000313" key="8">
    <source>
        <dbReference type="Proteomes" id="UP000736164"/>
    </source>
</evidence>
<evidence type="ECO:0000256" key="4">
    <source>
        <dbReference type="ARBA" id="ARBA00023157"/>
    </source>
</evidence>
<dbReference type="PANTHER" id="PTHR24252">
    <property type="entry name" value="ACROSIN-RELATED"/>
    <property type="match status" value="1"/>
</dbReference>
<feature type="domain" description="Peptidase S1" evidence="6">
    <location>
        <begin position="285"/>
        <end position="521"/>
    </location>
</feature>